<keyword evidence="1" id="KW-0472">Membrane</keyword>
<keyword evidence="1" id="KW-1133">Transmembrane helix</keyword>
<accession>A0A7W8J7M1</accession>
<feature type="transmembrane region" description="Helical" evidence="1">
    <location>
        <begin position="295"/>
        <end position="316"/>
    </location>
</feature>
<evidence type="ECO:0000313" key="3">
    <source>
        <dbReference type="Proteomes" id="UP000569092"/>
    </source>
</evidence>
<feature type="transmembrane region" description="Helical" evidence="1">
    <location>
        <begin position="328"/>
        <end position="348"/>
    </location>
</feature>
<evidence type="ECO:0008006" key="4">
    <source>
        <dbReference type="Google" id="ProtNLM"/>
    </source>
</evidence>
<name>A0A7W8J7M1_9BACT</name>
<sequence>MNLVVLSVDSAAYETAPPSLNHSSNNVSNRLIPLTALASATFLLHGYHPYSQDGAIYVAGLERTIDPSLFQPDALFVDGHSRLSLFSHLLAWISIHAHLPFKILLLLTYCVSIFAFLFASHLLAMRLFRSEYARWSGTLLAAVCLTMPAAATSLLVADPYLTARSLSTPLTLLAIVACLDRSWTRMAICTLLACALHPLMGIYLIGFLLTLMLLNERRTRAALGLCGAAFLLCGLIAWITRHDPVSPYYREAALSRTYYFLSRWQWDEILGLIAPLLLMAIAAVRSGLRTNTGKLCLACVFTGATSCLASLCFVHPDHPDLLMRLQVLRSFHTIYVLGLVMLGGFIGLHILRRRVLPGIAVLIIAIAGMAYGDHQSYPVSSHIEWPWERPTSPEEQAFLWVRAHTPPQALFASDSTATHSSDDEPGFRAMAERSTLNDSKDEGVSSLFPALAAVWGPYRDAQRGLNQLTDAQRTERLRPYGVTWLLLSPQATTAFSCPYRNSAVAVCQINTTAATLAKK</sequence>
<keyword evidence="1" id="KW-0812">Transmembrane</keyword>
<feature type="transmembrane region" description="Helical" evidence="1">
    <location>
        <begin position="137"/>
        <end position="157"/>
    </location>
</feature>
<organism evidence="2 3">
    <name type="scientific">Tunturiibacter lichenicola</name>
    <dbReference type="NCBI Taxonomy" id="2051959"/>
    <lineage>
        <taxon>Bacteria</taxon>
        <taxon>Pseudomonadati</taxon>
        <taxon>Acidobacteriota</taxon>
        <taxon>Terriglobia</taxon>
        <taxon>Terriglobales</taxon>
        <taxon>Acidobacteriaceae</taxon>
        <taxon>Tunturiibacter</taxon>
    </lineage>
</organism>
<protein>
    <recommendedName>
        <fullName evidence="4">Glycosyltransferase RgtA/B/C/D-like domain-containing protein</fullName>
    </recommendedName>
</protein>
<gene>
    <name evidence="2" type="ORF">HDF10_002014</name>
</gene>
<dbReference type="AlphaFoldDB" id="A0A7W8J7M1"/>
<feature type="transmembrane region" description="Helical" evidence="1">
    <location>
        <begin position="190"/>
        <end position="214"/>
    </location>
</feature>
<proteinExistence type="predicted"/>
<comment type="caution">
    <text evidence="2">The sequence shown here is derived from an EMBL/GenBank/DDBJ whole genome shotgun (WGS) entry which is preliminary data.</text>
</comment>
<dbReference type="EMBL" id="JACHDZ010000003">
    <property type="protein sequence ID" value="MBB5344035.1"/>
    <property type="molecule type" value="Genomic_DNA"/>
</dbReference>
<feature type="transmembrane region" description="Helical" evidence="1">
    <location>
        <begin position="103"/>
        <end position="125"/>
    </location>
</feature>
<reference evidence="2 3" key="1">
    <citation type="submission" date="2020-08" db="EMBL/GenBank/DDBJ databases">
        <title>Genomic Encyclopedia of Type Strains, Phase IV (KMG-V): Genome sequencing to study the core and pangenomes of soil and plant-associated prokaryotes.</title>
        <authorList>
            <person name="Whitman W."/>
        </authorList>
    </citation>
    <scope>NUCLEOTIDE SEQUENCE [LARGE SCALE GENOMIC DNA]</scope>
    <source>
        <strain evidence="2 3">M8US30</strain>
    </source>
</reference>
<feature type="transmembrane region" description="Helical" evidence="1">
    <location>
        <begin position="355"/>
        <end position="372"/>
    </location>
</feature>
<dbReference type="Proteomes" id="UP000569092">
    <property type="component" value="Unassembled WGS sequence"/>
</dbReference>
<feature type="transmembrane region" description="Helical" evidence="1">
    <location>
        <begin position="221"/>
        <end position="240"/>
    </location>
</feature>
<feature type="transmembrane region" description="Helical" evidence="1">
    <location>
        <begin position="269"/>
        <end position="288"/>
    </location>
</feature>
<evidence type="ECO:0000313" key="2">
    <source>
        <dbReference type="EMBL" id="MBB5344035.1"/>
    </source>
</evidence>
<evidence type="ECO:0000256" key="1">
    <source>
        <dbReference type="SAM" id="Phobius"/>
    </source>
</evidence>